<reference evidence="1" key="1">
    <citation type="submission" date="2023-05" db="EMBL/GenBank/DDBJ databases">
        <authorList>
            <consortium name="ELIXIR-Norway"/>
        </authorList>
    </citation>
    <scope>NUCLEOTIDE SEQUENCE</scope>
</reference>
<name>A0ACB0DYX0_RANTA</name>
<sequence>MAAGADAPAGPGLGLERSPFRPPSGRGERACAVRCAAGCRSHSEGPFHFLLAACHVGQRLYRCGGSAFFSYAEPSGAHPAKAFLTALFAYAPLFLLTSLGGCQR</sequence>
<protein>
    <submittedName>
        <fullName evidence="1">Uncharacterized protein</fullName>
    </submittedName>
</protein>
<dbReference type="EMBL" id="OX596096">
    <property type="protein sequence ID" value="CAI9693261.1"/>
    <property type="molecule type" value="Genomic_DNA"/>
</dbReference>
<proteinExistence type="predicted"/>
<gene>
    <name evidence="1" type="ORF">MRATA1EN3_LOCUS4474</name>
</gene>
<evidence type="ECO:0000313" key="2">
    <source>
        <dbReference type="Proteomes" id="UP001162501"/>
    </source>
</evidence>
<accession>A0ACB0DYX0</accession>
<organism evidence="1 2">
    <name type="scientific">Rangifer tarandus platyrhynchus</name>
    <name type="common">Svalbard reindeer</name>
    <dbReference type="NCBI Taxonomy" id="3082113"/>
    <lineage>
        <taxon>Eukaryota</taxon>
        <taxon>Metazoa</taxon>
        <taxon>Chordata</taxon>
        <taxon>Craniata</taxon>
        <taxon>Vertebrata</taxon>
        <taxon>Euteleostomi</taxon>
        <taxon>Mammalia</taxon>
        <taxon>Eutheria</taxon>
        <taxon>Laurasiatheria</taxon>
        <taxon>Artiodactyla</taxon>
        <taxon>Ruminantia</taxon>
        <taxon>Pecora</taxon>
        <taxon>Cervidae</taxon>
        <taxon>Odocoileinae</taxon>
        <taxon>Rangifer</taxon>
    </lineage>
</organism>
<dbReference type="Proteomes" id="UP001162501">
    <property type="component" value="Chromosome 12"/>
</dbReference>
<evidence type="ECO:0000313" key="1">
    <source>
        <dbReference type="EMBL" id="CAI9693261.1"/>
    </source>
</evidence>